<dbReference type="AlphaFoldDB" id="A0A1D8GLC5"/>
<gene>
    <name evidence="2" type="ORF">Gferi_20500</name>
</gene>
<dbReference type="STRING" id="1424294.Gferi_20500"/>
<name>A0A1D8GLC5_9FIRM</name>
<dbReference type="Proteomes" id="UP000095743">
    <property type="component" value="Chromosome"/>
</dbReference>
<sequence>MNVLNRIVQDSLIYRCVRWLLSAYEHSIFRRIMDGLGVSFENSAAFNRFLGKGKKESVYRNSLLYKFLSWIIQGLNKLFYATSRVYKQAESTSILLNALKQLRFEIEMNPMKSSWILVFGFSIGFLMLRVSLKAAVVLAAANGILFVFSGQQAKLKDILSGSMLYQLYQYFLDEDGWL</sequence>
<evidence type="ECO:0000313" key="3">
    <source>
        <dbReference type="Proteomes" id="UP000095743"/>
    </source>
</evidence>
<dbReference type="KEGG" id="gfe:Gferi_20500"/>
<dbReference type="RefSeq" id="WP_069979825.1">
    <property type="nucleotide sequence ID" value="NZ_CP017269.1"/>
</dbReference>
<evidence type="ECO:0000256" key="1">
    <source>
        <dbReference type="SAM" id="Phobius"/>
    </source>
</evidence>
<protein>
    <submittedName>
        <fullName evidence="2">Uncharacterized protein</fullName>
    </submittedName>
</protein>
<accession>A0A1D8GLC5</accession>
<keyword evidence="3" id="KW-1185">Reference proteome</keyword>
<keyword evidence="1" id="KW-0812">Transmembrane</keyword>
<reference evidence="2 3" key="1">
    <citation type="submission" date="2016-09" db="EMBL/GenBank/DDBJ databases">
        <title>Genomic analysis reveals versatility of anaerobic energy metabolism of Geosporobacter ferrireducens IRF9 of phylum Firmicutes.</title>
        <authorList>
            <person name="Kim S.-J."/>
        </authorList>
    </citation>
    <scope>NUCLEOTIDE SEQUENCE [LARGE SCALE GENOMIC DNA]</scope>
    <source>
        <strain evidence="2 3">IRF9</strain>
    </source>
</reference>
<proteinExistence type="predicted"/>
<dbReference type="EMBL" id="CP017269">
    <property type="protein sequence ID" value="AOT71707.1"/>
    <property type="molecule type" value="Genomic_DNA"/>
</dbReference>
<dbReference type="OrthoDB" id="9829642at2"/>
<evidence type="ECO:0000313" key="2">
    <source>
        <dbReference type="EMBL" id="AOT71707.1"/>
    </source>
</evidence>
<feature type="transmembrane region" description="Helical" evidence="1">
    <location>
        <begin position="115"/>
        <end position="148"/>
    </location>
</feature>
<organism evidence="2 3">
    <name type="scientific">Geosporobacter ferrireducens</name>
    <dbReference type="NCBI Taxonomy" id="1424294"/>
    <lineage>
        <taxon>Bacteria</taxon>
        <taxon>Bacillati</taxon>
        <taxon>Bacillota</taxon>
        <taxon>Clostridia</taxon>
        <taxon>Peptostreptococcales</taxon>
        <taxon>Thermotaleaceae</taxon>
        <taxon>Geosporobacter</taxon>
    </lineage>
</organism>
<keyword evidence="1" id="KW-0472">Membrane</keyword>
<keyword evidence="1" id="KW-1133">Transmembrane helix</keyword>